<evidence type="ECO:0000313" key="12">
    <source>
        <dbReference type="Proteomes" id="UP001564408"/>
    </source>
</evidence>
<dbReference type="Proteomes" id="UP001564408">
    <property type="component" value="Unassembled WGS sequence"/>
</dbReference>
<keyword evidence="6 8" id="KW-0067">ATP-binding</keyword>
<dbReference type="EMBL" id="JBDKXB010000021">
    <property type="protein sequence ID" value="MEY6433419.1"/>
    <property type="molecule type" value="Genomic_DNA"/>
</dbReference>
<protein>
    <recommendedName>
        <fullName evidence="8">Glutamate--cysteine ligase</fullName>
        <ecNumber evidence="8">6.3.2.2</ecNumber>
    </recommendedName>
    <alternativeName>
        <fullName evidence="8">Gamma-ECS</fullName>
        <shortName evidence="8">GCS</shortName>
    </alternativeName>
    <alternativeName>
        <fullName evidence="8">Gamma-glutamylcysteine synthetase</fullName>
    </alternativeName>
</protein>
<proteinExistence type="inferred from homology"/>
<reference evidence="11 12" key="1">
    <citation type="submission" date="2024-05" db="EMBL/GenBank/DDBJ databases">
        <title>Genome Sequence and Characterization of the New Strain Purple Sulfur Bacterium of Genus Thioalkalicoccus.</title>
        <authorList>
            <person name="Bryantseva I.A."/>
            <person name="Kyndt J.A."/>
            <person name="Imhoff J.F."/>
        </authorList>
    </citation>
    <scope>NUCLEOTIDE SEQUENCE [LARGE SCALE GENOMIC DNA]</scope>
    <source>
        <strain evidence="11 12">Um2</strain>
    </source>
</reference>
<comment type="caution">
    <text evidence="11">The sequence shown here is derived from an EMBL/GenBank/DDBJ whole genome shotgun (WGS) entry which is preliminary data.</text>
</comment>
<dbReference type="RefSeq" id="WP_369667802.1">
    <property type="nucleotide sequence ID" value="NZ_JBDKXB010000021.1"/>
</dbReference>
<evidence type="ECO:0000256" key="2">
    <source>
        <dbReference type="ARBA" id="ARBA00008772"/>
    </source>
</evidence>
<dbReference type="Gene3D" id="3.30.590.20">
    <property type="match status" value="1"/>
</dbReference>
<dbReference type="PANTHER" id="PTHR38761">
    <property type="entry name" value="GLUTAMATE--CYSTEINE LIGASE"/>
    <property type="match status" value="1"/>
</dbReference>
<evidence type="ECO:0000256" key="8">
    <source>
        <dbReference type="HAMAP-Rule" id="MF_00578"/>
    </source>
</evidence>
<evidence type="ECO:0000259" key="10">
    <source>
        <dbReference type="Pfam" id="PF04262"/>
    </source>
</evidence>
<keyword evidence="12" id="KW-1185">Reference proteome</keyword>
<evidence type="ECO:0000256" key="9">
    <source>
        <dbReference type="RuleBase" id="RU004391"/>
    </source>
</evidence>
<organism evidence="11 12">
    <name type="scientific">Thioalkalicoccus limnaeus</name>
    <dbReference type="NCBI Taxonomy" id="120681"/>
    <lineage>
        <taxon>Bacteria</taxon>
        <taxon>Pseudomonadati</taxon>
        <taxon>Pseudomonadota</taxon>
        <taxon>Gammaproteobacteria</taxon>
        <taxon>Chromatiales</taxon>
        <taxon>Chromatiaceae</taxon>
        <taxon>Thioalkalicoccus</taxon>
    </lineage>
</organism>
<evidence type="ECO:0000256" key="3">
    <source>
        <dbReference type="ARBA" id="ARBA00022598"/>
    </source>
</evidence>
<comment type="similarity">
    <text evidence="2 8">Belongs to the glutamate--cysteine ligase type 1 family. Type 1 subfamily.</text>
</comment>
<comment type="pathway">
    <text evidence="1 8 9">Sulfur metabolism; glutathione biosynthesis; glutathione from L-cysteine and L-glutamate: step 1/2.</text>
</comment>
<evidence type="ECO:0000256" key="5">
    <source>
        <dbReference type="ARBA" id="ARBA00022741"/>
    </source>
</evidence>
<keyword evidence="3 8" id="KW-0436">Ligase</keyword>
<dbReference type="InterPro" id="IPR006334">
    <property type="entry name" value="Glut_cys_ligase"/>
</dbReference>
<dbReference type="SUPFAM" id="SSF55931">
    <property type="entry name" value="Glutamine synthetase/guanido kinase"/>
    <property type="match status" value="1"/>
</dbReference>
<evidence type="ECO:0000313" key="11">
    <source>
        <dbReference type="EMBL" id="MEY6433419.1"/>
    </source>
</evidence>
<sequence>MSDAYAVFRQRLRRLSAVSDVNRLLRFRIGLEKEGLRVGPDRRIAMSRHPAVLGSPLTHPYLTTDFSEALLEFVTPPAPSGAEALAFLGDLHRFVYQYLGDEVIWATSMPCVLDGGESIPLARYGCSNAAEMKTVYRRGLGNRYGRIMQVIAGVHFNFSLSDEFWPVYQSLEGDDGDPRAFRDESYMAMIRNLQRVGWLVPYLFGASPAVSNSFIEGRRTALIPFDGQTAYEPFATSLRMGDIGYQNRQEEGTGMKASYDSLDAYTRSLTWAIETPCPHYEHIGVKIGDRYEQLNDHVLQIENEYYSTVRPKQITEWMERPTWALRRRGIAYVELRSLDVCAGEPLGVGEEQIDFLRVLVLLCLLQESPRIKPRERRAIDENQVRTAHRGRDPALCLDRDAELVPLRMWATELLEVMRPIAELLDGGDEGPCQRSLARQRDKVADPDRTPSAKMLAEMRDRHESFSDFAYRMSTEHRDWFRSRALSPERLALFERLAAESLARQAEIEAADDETFDRFLERYNHAEYH</sequence>
<dbReference type="NCBIfam" id="TIGR01434">
    <property type="entry name" value="glu_cys_ligase"/>
    <property type="match status" value="1"/>
</dbReference>
<dbReference type="EC" id="6.3.2.2" evidence="8"/>
<dbReference type="PANTHER" id="PTHR38761:SF1">
    <property type="entry name" value="GLUTAMATE--CYSTEINE LIGASE"/>
    <property type="match status" value="1"/>
</dbReference>
<evidence type="ECO:0000256" key="7">
    <source>
        <dbReference type="ARBA" id="ARBA00048819"/>
    </source>
</evidence>
<keyword evidence="5 8" id="KW-0547">Nucleotide-binding</keyword>
<evidence type="ECO:0000256" key="6">
    <source>
        <dbReference type="ARBA" id="ARBA00022840"/>
    </source>
</evidence>
<dbReference type="GO" id="GO:0004357">
    <property type="term" value="F:glutamate-cysteine ligase activity"/>
    <property type="evidence" value="ECO:0007669"/>
    <property type="project" value="UniProtKB-EC"/>
</dbReference>
<dbReference type="InterPro" id="IPR007370">
    <property type="entry name" value="Glu_cys_ligase"/>
</dbReference>
<comment type="catalytic activity">
    <reaction evidence="7 8 9">
        <text>L-cysteine + L-glutamate + ATP = gamma-L-glutamyl-L-cysteine + ADP + phosphate + H(+)</text>
        <dbReference type="Rhea" id="RHEA:13285"/>
        <dbReference type="ChEBI" id="CHEBI:15378"/>
        <dbReference type="ChEBI" id="CHEBI:29985"/>
        <dbReference type="ChEBI" id="CHEBI:30616"/>
        <dbReference type="ChEBI" id="CHEBI:35235"/>
        <dbReference type="ChEBI" id="CHEBI:43474"/>
        <dbReference type="ChEBI" id="CHEBI:58173"/>
        <dbReference type="ChEBI" id="CHEBI:456216"/>
        <dbReference type="EC" id="6.3.2.2"/>
    </reaction>
</comment>
<evidence type="ECO:0000256" key="4">
    <source>
        <dbReference type="ARBA" id="ARBA00022684"/>
    </source>
</evidence>
<name>A0ABV4BHY9_9GAMM</name>
<dbReference type="Pfam" id="PF04262">
    <property type="entry name" value="Glu_cys_ligase"/>
    <property type="match status" value="1"/>
</dbReference>
<evidence type="ECO:0000256" key="1">
    <source>
        <dbReference type="ARBA" id="ARBA00005006"/>
    </source>
</evidence>
<dbReference type="InterPro" id="IPR014746">
    <property type="entry name" value="Gln_synth/guanido_kin_cat_dom"/>
</dbReference>
<accession>A0ABV4BHY9</accession>
<gene>
    <name evidence="8 11" type="primary">gshA</name>
    <name evidence="11" type="ORF">ABC977_13505</name>
</gene>
<keyword evidence="4 8" id="KW-0317">Glutathione biosynthesis</keyword>
<dbReference type="HAMAP" id="MF_00578">
    <property type="entry name" value="Glu_cys_ligase"/>
    <property type="match status" value="1"/>
</dbReference>
<feature type="domain" description="Glutamate--cysteine ligase" evidence="10">
    <location>
        <begin position="14"/>
        <end position="384"/>
    </location>
</feature>